<protein>
    <submittedName>
        <fullName evidence="2">Uncharacterized protein</fullName>
    </submittedName>
</protein>
<dbReference type="Proteomes" id="UP001596056">
    <property type="component" value="Unassembled WGS sequence"/>
</dbReference>
<keyword evidence="1" id="KW-0812">Transmembrane</keyword>
<feature type="transmembrane region" description="Helical" evidence="1">
    <location>
        <begin position="127"/>
        <end position="145"/>
    </location>
</feature>
<evidence type="ECO:0000313" key="2">
    <source>
        <dbReference type="EMBL" id="MFC5566052.1"/>
    </source>
</evidence>
<feature type="transmembrane region" description="Helical" evidence="1">
    <location>
        <begin position="151"/>
        <end position="169"/>
    </location>
</feature>
<gene>
    <name evidence="2" type="ORF">ACFPOC_06405</name>
</gene>
<organism evidence="2 3">
    <name type="scientific">Rubellimicrobium aerolatum</name>
    <dbReference type="NCBI Taxonomy" id="490979"/>
    <lineage>
        <taxon>Bacteria</taxon>
        <taxon>Pseudomonadati</taxon>
        <taxon>Pseudomonadota</taxon>
        <taxon>Alphaproteobacteria</taxon>
        <taxon>Rhodobacterales</taxon>
        <taxon>Roseobacteraceae</taxon>
        <taxon>Rubellimicrobium</taxon>
    </lineage>
</organism>
<accession>A0ABW0SB23</accession>
<dbReference type="RefSeq" id="WP_209838870.1">
    <property type="nucleotide sequence ID" value="NZ_JAGGJP010000004.1"/>
</dbReference>
<feature type="transmembrane region" description="Helical" evidence="1">
    <location>
        <begin position="55"/>
        <end position="79"/>
    </location>
</feature>
<keyword evidence="3" id="KW-1185">Reference proteome</keyword>
<reference evidence="3" key="1">
    <citation type="journal article" date="2019" name="Int. J. Syst. Evol. Microbiol.">
        <title>The Global Catalogue of Microorganisms (GCM) 10K type strain sequencing project: providing services to taxonomists for standard genome sequencing and annotation.</title>
        <authorList>
            <consortium name="The Broad Institute Genomics Platform"/>
            <consortium name="The Broad Institute Genome Sequencing Center for Infectious Disease"/>
            <person name="Wu L."/>
            <person name="Ma J."/>
        </authorList>
    </citation>
    <scope>NUCLEOTIDE SEQUENCE [LARGE SCALE GENOMIC DNA]</scope>
    <source>
        <strain evidence="3">KACC 11588</strain>
    </source>
</reference>
<dbReference type="EMBL" id="JBHSNA010000004">
    <property type="protein sequence ID" value="MFC5566052.1"/>
    <property type="molecule type" value="Genomic_DNA"/>
</dbReference>
<keyword evidence="1" id="KW-0472">Membrane</keyword>
<keyword evidence="1" id="KW-1133">Transmembrane helix</keyword>
<evidence type="ECO:0000313" key="3">
    <source>
        <dbReference type="Proteomes" id="UP001596056"/>
    </source>
</evidence>
<name>A0ABW0SB23_9RHOB</name>
<sequence length="192" mass="20283">MEIPSRWPRLLSAIGIGALTLILFLIAAISTPWGLDLAGVSPNGVTGAALLVAQFLAGDATSTAFLLSLAFLTFMSYALGEALLASASKLVCSPLWDKRADRHSQIARSNSSYLVEYAVDQINRAELLAGFGLLSATFGAIFAVVSVVNGSLPATIVATVVGLSGFWSFRSYSRDFIESLDEVLGKLHPSET</sequence>
<proteinExistence type="predicted"/>
<feature type="transmembrane region" description="Helical" evidence="1">
    <location>
        <begin position="12"/>
        <end position="35"/>
    </location>
</feature>
<evidence type="ECO:0000256" key="1">
    <source>
        <dbReference type="SAM" id="Phobius"/>
    </source>
</evidence>
<comment type="caution">
    <text evidence="2">The sequence shown here is derived from an EMBL/GenBank/DDBJ whole genome shotgun (WGS) entry which is preliminary data.</text>
</comment>